<feature type="region of interest" description="Disordered" evidence="1">
    <location>
        <begin position="107"/>
        <end position="143"/>
    </location>
</feature>
<dbReference type="EMBL" id="MU129216">
    <property type="protein sequence ID" value="KAF9504529.1"/>
    <property type="molecule type" value="Genomic_DNA"/>
</dbReference>
<feature type="compositionally biased region" description="Polar residues" evidence="1">
    <location>
        <begin position="128"/>
        <end position="141"/>
    </location>
</feature>
<evidence type="ECO:0000313" key="3">
    <source>
        <dbReference type="Proteomes" id="UP000886523"/>
    </source>
</evidence>
<keyword evidence="3" id="KW-1185">Reference proteome</keyword>
<organism evidence="2 3">
    <name type="scientific">Hydnum rufescens UP504</name>
    <dbReference type="NCBI Taxonomy" id="1448309"/>
    <lineage>
        <taxon>Eukaryota</taxon>
        <taxon>Fungi</taxon>
        <taxon>Dikarya</taxon>
        <taxon>Basidiomycota</taxon>
        <taxon>Agaricomycotina</taxon>
        <taxon>Agaricomycetes</taxon>
        <taxon>Cantharellales</taxon>
        <taxon>Hydnaceae</taxon>
        <taxon>Hydnum</taxon>
    </lineage>
</organism>
<dbReference type="AlphaFoldDB" id="A0A9P6AF09"/>
<name>A0A9P6AF09_9AGAM</name>
<proteinExistence type="predicted"/>
<dbReference type="Proteomes" id="UP000886523">
    <property type="component" value="Unassembled WGS sequence"/>
</dbReference>
<feature type="compositionally biased region" description="Acidic residues" evidence="1">
    <location>
        <begin position="336"/>
        <end position="351"/>
    </location>
</feature>
<protein>
    <submittedName>
        <fullName evidence="2">Uncharacterized protein</fullName>
    </submittedName>
</protein>
<feature type="compositionally biased region" description="Polar residues" evidence="1">
    <location>
        <begin position="107"/>
        <end position="117"/>
    </location>
</feature>
<accession>A0A9P6AF09</accession>
<evidence type="ECO:0000256" key="1">
    <source>
        <dbReference type="SAM" id="MobiDB-lite"/>
    </source>
</evidence>
<sequence>MSPDFLSCKFELTYYLQQNVTSQEPSYPQINIGRHKVDDEANNEVNDETANMEKLGPPGGNQRNKKFHVIASTPSQPPKNRAYIQLESHPKVPEVEYQHESWRSASLLNGTPTSSQVDYPDDPPLLPVQSSEPEHASSTFGNPHIPEACPGDLLYVWDATQVDTLLWSLPDQGADPSEDYEFIDCTLNCVFQGINVSHLAKEMRWGPCGALGIIEGLAFFANTHSLKLEQFEIKILKLVKALKKSSNPESQLSVLPLSGSRPSMNPTITSTRPSAPVPVPPIHRPKDQVLPSIQLPVTDAHTLPTLKSTQRKQLHVPFKVPYGKGKGVEAILEDEVESRDADLGSDIEADVSDIKDDNDINDTRLSSDGEGQPHQPQYNRGPFPTALVDELMLINPFHFLVSPGGLRLEYAKEKEWFNGDADSLEAWLDDLQSLAQQSKVDKDIQVTSGTKLTKYIHWKKKLLMGKIQHMATFDAHVVAFIVCSQPDAYAAHAQNAILFGSSEIQQLAKKQFNLKKSLEELFIKLMNEQLDATGISKWHEEAEKVRQEHELKTRDSAYSATSKYLRNLFISNGHAWFPGFHSLGLITCIALPASYSLHWVCHLKKNALLHIQAAPTRAGKVDSGDSLFPSSKRGIAAPLSLKDGARMMLMMTLLSHWSLTGMVMQSAVSKMQG</sequence>
<feature type="region of interest" description="Disordered" evidence="1">
    <location>
        <begin position="336"/>
        <end position="380"/>
    </location>
</feature>
<reference evidence="2" key="1">
    <citation type="journal article" date="2020" name="Nat. Commun.">
        <title>Large-scale genome sequencing of mycorrhizal fungi provides insights into the early evolution of symbiotic traits.</title>
        <authorList>
            <person name="Miyauchi S."/>
            <person name="Kiss E."/>
            <person name="Kuo A."/>
            <person name="Drula E."/>
            <person name="Kohler A."/>
            <person name="Sanchez-Garcia M."/>
            <person name="Morin E."/>
            <person name="Andreopoulos B."/>
            <person name="Barry K.W."/>
            <person name="Bonito G."/>
            <person name="Buee M."/>
            <person name="Carver A."/>
            <person name="Chen C."/>
            <person name="Cichocki N."/>
            <person name="Clum A."/>
            <person name="Culley D."/>
            <person name="Crous P.W."/>
            <person name="Fauchery L."/>
            <person name="Girlanda M."/>
            <person name="Hayes R.D."/>
            <person name="Keri Z."/>
            <person name="LaButti K."/>
            <person name="Lipzen A."/>
            <person name="Lombard V."/>
            <person name="Magnuson J."/>
            <person name="Maillard F."/>
            <person name="Murat C."/>
            <person name="Nolan M."/>
            <person name="Ohm R.A."/>
            <person name="Pangilinan J."/>
            <person name="Pereira M.F."/>
            <person name="Perotto S."/>
            <person name="Peter M."/>
            <person name="Pfister S."/>
            <person name="Riley R."/>
            <person name="Sitrit Y."/>
            <person name="Stielow J.B."/>
            <person name="Szollosi G."/>
            <person name="Zifcakova L."/>
            <person name="Stursova M."/>
            <person name="Spatafora J.W."/>
            <person name="Tedersoo L."/>
            <person name="Vaario L.M."/>
            <person name="Yamada A."/>
            <person name="Yan M."/>
            <person name="Wang P."/>
            <person name="Xu J."/>
            <person name="Bruns T."/>
            <person name="Baldrian P."/>
            <person name="Vilgalys R."/>
            <person name="Dunand C."/>
            <person name="Henrissat B."/>
            <person name="Grigoriev I.V."/>
            <person name="Hibbett D."/>
            <person name="Nagy L.G."/>
            <person name="Martin F.M."/>
        </authorList>
    </citation>
    <scope>NUCLEOTIDE SEQUENCE</scope>
    <source>
        <strain evidence="2">UP504</strain>
    </source>
</reference>
<comment type="caution">
    <text evidence="2">The sequence shown here is derived from an EMBL/GenBank/DDBJ whole genome shotgun (WGS) entry which is preliminary data.</text>
</comment>
<evidence type="ECO:0000313" key="2">
    <source>
        <dbReference type="EMBL" id="KAF9504529.1"/>
    </source>
</evidence>
<feature type="compositionally biased region" description="Basic and acidic residues" evidence="1">
    <location>
        <begin position="352"/>
        <end position="367"/>
    </location>
</feature>
<gene>
    <name evidence="2" type="ORF">BS47DRAFT_1368721</name>
</gene>